<name>S9W5A6_SCHCR</name>
<evidence type="ECO:0000256" key="1">
    <source>
        <dbReference type="ARBA" id="ARBA00004123"/>
    </source>
</evidence>
<keyword evidence="2" id="KW-0539">Nucleus</keyword>
<dbReference type="GO" id="GO:0008270">
    <property type="term" value="F:zinc ion binding"/>
    <property type="evidence" value="ECO:0007669"/>
    <property type="project" value="InterPro"/>
</dbReference>
<dbReference type="InterPro" id="IPR001138">
    <property type="entry name" value="Zn2Cys6_DnaBD"/>
</dbReference>
<dbReference type="PROSITE" id="PS00463">
    <property type="entry name" value="ZN2_CY6_FUNGAL_1"/>
    <property type="match status" value="1"/>
</dbReference>
<keyword evidence="5" id="KW-1185">Reference proteome</keyword>
<feature type="domain" description="Zn(2)-C6 fungal-type" evidence="3">
    <location>
        <begin position="20"/>
        <end position="51"/>
    </location>
</feature>
<reference evidence="4 5" key="1">
    <citation type="journal article" date="2011" name="Science">
        <title>Comparative functional genomics of the fission yeasts.</title>
        <authorList>
            <person name="Rhind N."/>
            <person name="Chen Z."/>
            <person name="Yassour M."/>
            <person name="Thompson D.A."/>
            <person name="Haas B.J."/>
            <person name="Habib N."/>
            <person name="Wapinski I."/>
            <person name="Roy S."/>
            <person name="Lin M.F."/>
            <person name="Heiman D.I."/>
            <person name="Young S.K."/>
            <person name="Furuya K."/>
            <person name="Guo Y."/>
            <person name="Pidoux A."/>
            <person name="Chen H.M."/>
            <person name="Robbertse B."/>
            <person name="Goldberg J.M."/>
            <person name="Aoki K."/>
            <person name="Bayne E.H."/>
            <person name="Berlin A.M."/>
            <person name="Desjardins C.A."/>
            <person name="Dobbs E."/>
            <person name="Dukaj L."/>
            <person name="Fan L."/>
            <person name="FitzGerald M.G."/>
            <person name="French C."/>
            <person name="Gujja S."/>
            <person name="Hansen K."/>
            <person name="Keifenheim D."/>
            <person name="Levin J.Z."/>
            <person name="Mosher R.A."/>
            <person name="Mueller C.A."/>
            <person name="Pfiffner J."/>
            <person name="Priest M."/>
            <person name="Russ C."/>
            <person name="Smialowska A."/>
            <person name="Swoboda P."/>
            <person name="Sykes S.M."/>
            <person name="Vaughn M."/>
            <person name="Vengrova S."/>
            <person name="Yoder R."/>
            <person name="Zeng Q."/>
            <person name="Allshire R."/>
            <person name="Baulcombe D."/>
            <person name="Birren B.W."/>
            <person name="Brown W."/>
            <person name="Ekwall K."/>
            <person name="Kellis M."/>
            <person name="Leatherwood J."/>
            <person name="Levin H."/>
            <person name="Margalit H."/>
            <person name="Martienssen R."/>
            <person name="Nieduszynski C.A."/>
            <person name="Spatafora J.W."/>
            <person name="Friedman N."/>
            <person name="Dalgaard J.Z."/>
            <person name="Baumann P."/>
            <person name="Niki H."/>
            <person name="Regev A."/>
            <person name="Nusbaum C."/>
        </authorList>
    </citation>
    <scope>NUCLEOTIDE SEQUENCE [LARGE SCALE GENOMIC DNA]</scope>
    <source>
        <strain evidence="5">OY26 / ATCC MYA-4695 / CBS 11777 / NBRC 106824 / NRRL Y48691</strain>
    </source>
</reference>
<evidence type="ECO:0000256" key="2">
    <source>
        <dbReference type="ARBA" id="ARBA00023242"/>
    </source>
</evidence>
<dbReference type="Pfam" id="PF00172">
    <property type="entry name" value="Zn_clus"/>
    <property type="match status" value="1"/>
</dbReference>
<dbReference type="InterPro" id="IPR036864">
    <property type="entry name" value="Zn2-C6_fun-type_DNA-bd_sf"/>
</dbReference>
<dbReference type="EMBL" id="KE546988">
    <property type="protein sequence ID" value="EPY53110.1"/>
    <property type="molecule type" value="Genomic_DNA"/>
</dbReference>
<dbReference type="OMA" id="FCKHVPP"/>
<dbReference type="SUPFAM" id="SSF57701">
    <property type="entry name" value="Zn2/Cys6 DNA-binding domain"/>
    <property type="match status" value="1"/>
</dbReference>
<comment type="subcellular location">
    <subcellularLocation>
        <location evidence="1">Nucleus</location>
    </subcellularLocation>
</comment>
<dbReference type="GO" id="GO:0005634">
    <property type="term" value="C:nucleus"/>
    <property type="evidence" value="ECO:0007669"/>
    <property type="project" value="UniProtKB-SubCell"/>
</dbReference>
<dbReference type="OrthoDB" id="5389482at2759"/>
<dbReference type="AlphaFoldDB" id="S9W5A6"/>
<dbReference type="HOGENOM" id="CLU_037354_0_0_1"/>
<accession>S9W5A6</accession>
<dbReference type="RefSeq" id="XP_013021369.1">
    <property type="nucleotide sequence ID" value="XM_013165915.1"/>
</dbReference>
<sequence length="552" mass="63913">MERSQSLAQQKCSNSTRIKSCNNCRKKKLKCDKKLPCSRCLKKNEDQTCKYESHFAATRSLRNSRSPTEEVTNCGRNSPKEGLVELSRRQKGQLSYHGVERLLEQFLKERIPSNFIFLPKPFRLPANIKDFCKHVPPYQICITVCGTLSCSLVTLFDIISESRMEAVLHNFFQNVFEVNDLILLFSTLSLAFRLHNLPATALNYCGSIQLAPEKLAEEYYGKAEELIELNELCRYQRSIEALQHLILHALVEFLDPRPEKVLCLSRAVHYLDGMISRGLFSEATSEQVWKLSMTLKHLDSLNCIFLRNPPFLQHDIVVGKLRQLDKGFAETIYQKLLSSLCNQGLTIYRYANCFSAEEYLLNVNENEVKISLLLMEIDLKAYTPQNPMSKIQCFFLKSVLWTLKVLLYQPVITLSDEDFDEVKLLKGKLAESLFCSFRLIMDSYQEITEVGLHQFYFYTALRKVILLPFCRNEGYSYRNEVFEAIELMKELSLKLKYKFALKLLDELITFIKYVYQEDTTTEGGSGSVDDFEVSSFCEFLMSNFYENSFLSM</sequence>
<dbReference type="Proteomes" id="UP000015464">
    <property type="component" value="Unassembled WGS sequence"/>
</dbReference>
<evidence type="ECO:0000313" key="4">
    <source>
        <dbReference type="EMBL" id="EPY53110.1"/>
    </source>
</evidence>
<dbReference type="GO" id="GO:0000981">
    <property type="term" value="F:DNA-binding transcription factor activity, RNA polymerase II-specific"/>
    <property type="evidence" value="ECO:0007669"/>
    <property type="project" value="InterPro"/>
</dbReference>
<evidence type="ECO:0000259" key="3">
    <source>
        <dbReference type="PROSITE" id="PS50048"/>
    </source>
</evidence>
<dbReference type="Gene3D" id="4.10.240.10">
    <property type="entry name" value="Zn(2)-C6 fungal-type DNA-binding domain"/>
    <property type="match status" value="1"/>
</dbReference>
<dbReference type="SMART" id="SM00066">
    <property type="entry name" value="GAL4"/>
    <property type="match status" value="1"/>
</dbReference>
<proteinExistence type="predicted"/>
<dbReference type="CDD" id="cd12148">
    <property type="entry name" value="fungal_TF_MHR"/>
    <property type="match status" value="1"/>
</dbReference>
<dbReference type="PROSITE" id="PS50048">
    <property type="entry name" value="ZN2_CY6_FUNGAL_2"/>
    <property type="match status" value="1"/>
</dbReference>
<dbReference type="PANTHER" id="PTHR31001">
    <property type="entry name" value="UNCHARACTERIZED TRANSCRIPTIONAL REGULATORY PROTEIN"/>
    <property type="match status" value="1"/>
</dbReference>
<gene>
    <name evidence="4" type="ORF">SPOG_03651</name>
</gene>
<dbReference type="InterPro" id="IPR050613">
    <property type="entry name" value="Sec_Metabolite_Reg"/>
</dbReference>
<dbReference type="GeneID" id="25037968"/>
<protein>
    <recommendedName>
        <fullName evidence="3">Zn(2)-C6 fungal-type domain-containing protein</fullName>
    </recommendedName>
</protein>
<evidence type="ECO:0000313" key="5">
    <source>
        <dbReference type="Proteomes" id="UP000015464"/>
    </source>
</evidence>
<organism evidence="4 5">
    <name type="scientific">Schizosaccharomyces cryophilus (strain OY26 / ATCC MYA-4695 / CBS 11777 / NBRC 106824 / NRRL Y48691)</name>
    <name type="common">Fission yeast</name>
    <dbReference type="NCBI Taxonomy" id="653667"/>
    <lineage>
        <taxon>Eukaryota</taxon>
        <taxon>Fungi</taxon>
        <taxon>Dikarya</taxon>
        <taxon>Ascomycota</taxon>
        <taxon>Taphrinomycotina</taxon>
        <taxon>Schizosaccharomycetes</taxon>
        <taxon>Schizosaccharomycetales</taxon>
        <taxon>Schizosaccharomycetaceae</taxon>
        <taxon>Schizosaccharomyces</taxon>
    </lineage>
</organism>